<name>A0AAD7N313_9AGAR</name>
<gene>
    <name evidence="6" type="ORF">B0H16DRAFT_1676023</name>
</gene>
<proteinExistence type="predicted"/>
<dbReference type="PROSITE" id="PS51683">
    <property type="entry name" value="SAM_OMT_II"/>
    <property type="match status" value="1"/>
</dbReference>
<evidence type="ECO:0000313" key="6">
    <source>
        <dbReference type="EMBL" id="KAJ7744186.1"/>
    </source>
</evidence>
<keyword evidence="7" id="KW-1185">Reference proteome</keyword>
<evidence type="ECO:0000256" key="2">
    <source>
        <dbReference type="ARBA" id="ARBA00022679"/>
    </source>
</evidence>
<feature type="domain" description="O-methyltransferase dimerisation" evidence="5">
    <location>
        <begin position="58"/>
        <end position="151"/>
    </location>
</feature>
<dbReference type="AlphaFoldDB" id="A0AAD7N313"/>
<protein>
    <submittedName>
        <fullName evidence="6">O-methyltransferase</fullName>
    </submittedName>
</protein>
<dbReference type="PANTHER" id="PTHR43712">
    <property type="entry name" value="PUTATIVE (AFU_ORTHOLOGUE AFUA_4G14580)-RELATED"/>
    <property type="match status" value="1"/>
</dbReference>
<dbReference type="SUPFAM" id="SSF53335">
    <property type="entry name" value="S-adenosyl-L-methionine-dependent methyltransferases"/>
    <property type="match status" value="1"/>
</dbReference>
<dbReference type="PANTHER" id="PTHR43712:SF2">
    <property type="entry name" value="O-METHYLTRANSFERASE CICE"/>
    <property type="match status" value="1"/>
</dbReference>
<dbReference type="Gene3D" id="1.10.10.10">
    <property type="entry name" value="Winged helix-like DNA-binding domain superfamily/Winged helix DNA-binding domain"/>
    <property type="match status" value="1"/>
</dbReference>
<feature type="domain" description="O-methyltransferase C-terminal" evidence="4">
    <location>
        <begin position="178"/>
        <end position="361"/>
    </location>
</feature>
<dbReference type="InterPro" id="IPR036388">
    <property type="entry name" value="WH-like_DNA-bd_sf"/>
</dbReference>
<comment type="caution">
    <text evidence="6">The sequence shown here is derived from an EMBL/GenBank/DDBJ whole genome shotgun (WGS) entry which is preliminary data.</text>
</comment>
<dbReference type="InterPro" id="IPR036390">
    <property type="entry name" value="WH_DNA-bd_sf"/>
</dbReference>
<reference evidence="6" key="1">
    <citation type="submission" date="2023-03" db="EMBL/GenBank/DDBJ databases">
        <title>Massive genome expansion in bonnet fungi (Mycena s.s.) driven by repeated elements and novel gene families across ecological guilds.</title>
        <authorList>
            <consortium name="Lawrence Berkeley National Laboratory"/>
            <person name="Harder C.B."/>
            <person name="Miyauchi S."/>
            <person name="Viragh M."/>
            <person name="Kuo A."/>
            <person name="Thoen E."/>
            <person name="Andreopoulos B."/>
            <person name="Lu D."/>
            <person name="Skrede I."/>
            <person name="Drula E."/>
            <person name="Henrissat B."/>
            <person name="Morin E."/>
            <person name="Kohler A."/>
            <person name="Barry K."/>
            <person name="LaButti K."/>
            <person name="Morin E."/>
            <person name="Salamov A."/>
            <person name="Lipzen A."/>
            <person name="Mereny Z."/>
            <person name="Hegedus B."/>
            <person name="Baldrian P."/>
            <person name="Stursova M."/>
            <person name="Weitz H."/>
            <person name="Taylor A."/>
            <person name="Grigoriev I.V."/>
            <person name="Nagy L.G."/>
            <person name="Martin F."/>
            <person name="Kauserud H."/>
        </authorList>
    </citation>
    <scope>NUCLEOTIDE SEQUENCE</scope>
    <source>
        <strain evidence="6">CBHHK182m</strain>
    </source>
</reference>
<keyword evidence="1" id="KW-0489">Methyltransferase</keyword>
<evidence type="ECO:0000313" key="7">
    <source>
        <dbReference type="Proteomes" id="UP001215598"/>
    </source>
</evidence>
<evidence type="ECO:0000259" key="4">
    <source>
        <dbReference type="Pfam" id="PF00891"/>
    </source>
</evidence>
<evidence type="ECO:0000256" key="3">
    <source>
        <dbReference type="ARBA" id="ARBA00022691"/>
    </source>
</evidence>
<dbReference type="Gene3D" id="3.40.50.150">
    <property type="entry name" value="Vaccinia Virus protein VP39"/>
    <property type="match status" value="1"/>
</dbReference>
<organism evidence="6 7">
    <name type="scientific">Mycena metata</name>
    <dbReference type="NCBI Taxonomy" id="1033252"/>
    <lineage>
        <taxon>Eukaryota</taxon>
        <taxon>Fungi</taxon>
        <taxon>Dikarya</taxon>
        <taxon>Basidiomycota</taxon>
        <taxon>Agaricomycotina</taxon>
        <taxon>Agaricomycetes</taxon>
        <taxon>Agaricomycetidae</taxon>
        <taxon>Agaricales</taxon>
        <taxon>Marasmiineae</taxon>
        <taxon>Mycenaceae</taxon>
        <taxon>Mycena</taxon>
    </lineage>
</organism>
<dbReference type="GO" id="GO:0032259">
    <property type="term" value="P:methylation"/>
    <property type="evidence" value="ECO:0007669"/>
    <property type="project" value="UniProtKB-KW"/>
</dbReference>
<keyword evidence="3" id="KW-0949">S-adenosyl-L-methionine</keyword>
<dbReference type="Proteomes" id="UP001215598">
    <property type="component" value="Unassembled WGS sequence"/>
</dbReference>
<dbReference type="InterPro" id="IPR029063">
    <property type="entry name" value="SAM-dependent_MTases_sf"/>
</dbReference>
<sequence>MEHKAPSVLRQLAQIINNAVDTIEATYRSSNVDLPSLDEPFDIAAPGESLRQDPAVSTAFYISACIRAVSELNVVELLREAGPKAVKKILCEQQKLMFRLQGLHAKDIAAATRSGVDHALLVVARMLRLLATHHIFHEVSPNVFANNRLSSPLDKNKPTSVLFESTEDCFRSSSCLMETIKDPKEGEVPFNRAFSTTVPMYYWIQRPENAYRRQRFGLGMQGTAAAEPSDTIFQGFDWGILPEDSVLVDAGAGIGSSSMMIAKKYPKLHIVLQNLVPTANGARVHWTENLPEHVERNMVEFQGYDFFNPQPVKNAVVFLLRCIIHNWPDLQTIKIFKNLRAVALPHTKLVIVEKILPVASVDQGSEAKEIPGAAHASAQAPLLSNWGSAVAELYFFDIGMHMTLGGTDRTLDGYVDVLRHSGWEIVQVYHCGRSELSHLVAKPV</sequence>
<dbReference type="InterPro" id="IPR001077">
    <property type="entry name" value="COMT_C"/>
</dbReference>
<evidence type="ECO:0000256" key="1">
    <source>
        <dbReference type="ARBA" id="ARBA00022603"/>
    </source>
</evidence>
<evidence type="ECO:0000259" key="5">
    <source>
        <dbReference type="Pfam" id="PF08100"/>
    </source>
</evidence>
<dbReference type="EMBL" id="JARKIB010000088">
    <property type="protein sequence ID" value="KAJ7744186.1"/>
    <property type="molecule type" value="Genomic_DNA"/>
</dbReference>
<accession>A0AAD7N313</accession>
<dbReference type="InterPro" id="IPR012967">
    <property type="entry name" value="COMT_dimerisation"/>
</dbReference>
<dbReference type="SUPFAM" id="SSF46785">
    <property type="entry name" value="Winged helix' DNA-binding domain"/>
    <property type="match status" value="1"/>
</dbReference>
<dbReference type="GO" id="GO:0008171">
    <property type="term" value="F:O-methyltransferase activity"/>
    <property type="evidence" value="ECO:0007669"/>
    <property type="project" value="InterPro"/>
</dbReference>
<dbReference type="InterPro" id="IPR016461">
    <property type="entry name" value="COMT-like"/>
</dbReference>
<keyword evidence="2" id="KW-0808">Transferase</keyword>
<dbReference type="Pfam" id="PF00891">
    <property type="entry name" value="Methyltransf_2"/>
    <property type="match status" value="1"/>
</dbReference>
<dbReference type="Pfam" id="PF08100">
    <property type="entry name" value="Dimerisation"/>
    <property type="match status" value="1"/>
</dbReference>